<keyword evidence="2" id="KW-1185">Reference proteome</keyword>
<proteinExistence type="predicted"/>
<dbReference type="AlphaFoldDB" id="A0A3L8SBX0"/>
<comment type="caution">
    <text evidence="1">The sequence shown here is derived from an EMBL/GenBank/DDBJ whole genome shotgun (WGS) entry which is preliminary data.</text>
</comment>
<organism evidence="1 2">
    <name type="scientific">Chloebia gouldiae</name>
    <name type="common">Gouldian finch</name>
    <name type="synonym">Erythrura gouldiae</name>
    <dbReference type="NCBI Taxonomy" id="44316"/>
    <lineage>
        <taxon>Eukaryota</taxon>
        <taxon>Metazoa</taxon>
        <taxon>Chordata</taxon>
        <taxon>Craniata</taxon>
        <taxon>Vertebrata</taxon>
        <taxon>Euteleostomi</taxon>
        <taxon>Archelosauria</taxon>
        <taxon>Archosauria</taxon>
        <taxon>Dinosauria</taxon>
        <taxon>Saurischia</taxon>
        <taxon>Theropoda</taxon>
        <taxon>Coelurosauria</taxon>
        <taxon>Aves</taxon>
        <taxon>Neognathae</taxon>
        <taxon>Neoaves</taxon>
        <taxon>Telluraves</taxon>
        <taxon>Australaves</taxon>
        <taxon>Passeriformes</taxon>
        <taxon>Passeroidea</taxon>
        <taxon>Passeridae</taxon>
        <taxon>Chloebia</taxon>
    </lineage>
</organism>
<dbReference type="Proteomes" id="UP000276834">
    <property type="component" value="Unassembled WGS sequence"/>
</dbReference>
<evidence type="ECO:0000313" key="1">
    <source>
        <dbReference type="EMBL" id="RLV99278.1"/>
    </source>
</evidence>
<reference evidence="1 2" key="1">
    <citation type="journal article" date="2018" name="Proc. R. Soc. B">
        <title>A non-coding region near Follistatin controls head colour polymorphism in the Gouldian finch.</title>
        <authorList>
            <person name="Toomey M.B."/>
            <person name="Marques C.I."/>
            <person name="Andrade P."/>
            <person name="Araujo P.M."/>
            <person name="Sabatino S."/>
            <person name="Gazda M.A."/>
            <person name="Afonso S."/>
            <person name="Lopes R.J."/>
            <person name="Corbo J.C."/>
            <person name="Carneiro M."/>
        </authorList>
    </citation>
    <scope>NUCLEOTIDE SEQUENCE [LARGE SCALE GENOMIC DNA]</scope>
    <source>
        <strain evidence="1">Red01</strain>
        <tissue evidence="1">Muscle</tissue>
    </source>
</reference>
<accession>A0A3L8SBX0</accession>
<name>A0A3L8SBX0_CHLGU</name>
<dbReference type="OrthoDB" id="10253115at2759"/>
<gene>
    <name evidence="1" type="ORF">DV515_00009907</name>
</gene>
<dbReference type="EMBL" id="QUSF01000033">
    <property type="protein sequence ID" value="RLV99278.1"/>
    <property type="molecule type" value="Genomic_DNA"/>
</dbReference>
<protein>
    <submittedName>
        <fullName evidence="1">Uncharacterized protein</fullName>
    </submittedName>
</protein>
<evidence type="ECO:0000313" key="2">
    <source>
        <dbReference type="Proteomes" id="UP000276834"/>
    </source>
</evidence>
<sequence length="166" mass="17982">MLLLKPKVQAGIFASGKLCFDTTYSSNGNYGADAEIIGCSLGAAKLQAEQFVPDGPCSILEKFFSRFLGKSRLQLGFMLTLVQSTRASAIVTDCAQHEILQQLQAVAYGTTENSPVTFMGFPNDSMDQKTETVGYIFPHTEVTMTLPTGSRCSASSRPHSILPVWC</sequence>